<comment type="caution">
    <text evidence="2">The sequence shown here is derived from an EMBL/GenBank/DDBJ whole genome shotgun (WGS) entry which is preliminary data.</text>
</comment>
<evidence type="ECO:0000313" key="2">
    <source>
        <dbReference type="EMBL" id="MCV7419211.1"/>
    </source>
</evidence>
<dbReference type="Gene3D" id="3.30.750.24">
    <property type="entry name" value="STAS domain"/>
    <property type="match status" value="1"/>
</dbReference>
<dbReference type="AlphaFoldDB" id="A0A9X3BZT7"/>
<dbReference type="Pfam" id="PF01740">
    <property type="entry name" value="STAS"/>
    <property type="match status" value="1"/>
</dbReference>
<dbReference type="SUPFAM" id="SSF52091">
    <property type="entry name" value="SpoIIaa-like"/>
    <property type="match status" value="1"/>
</dbReference>
<dbReference type="InterPro" id="IPR002645">
    <property type="entry name" value="STAS_dom"/>
</dbReference>
<name>A0A9X3BZT7_9MYCO</name>
<dbReference type="RefSeq" id="WP_263993955.1">
    <property type="nucleotide sequence ID" value="NZ_JACKVK010000001.1"/>
</dbReference>
<proteinExistence type="predicted"/>
<dbReference type="PROSITE" id="PS50801">
    <property type="entry name" value="STAS"/>
    <property type="match status" value="1"/>
</dbReference>
<dbReference type="InterPro" id="IPR036513">
    <property type="entry name" value="STAS_dom_sf"/>
</dbReference>
<sequence length="147" mass="15239">MTPIGTRRVYRPDPRSIGVSEQWGPASASVALEPAVVVSILGEVDASNAGRLAGYLERHVAIATALVVDATAVDFFGAPAMAALHGVDRCCAALGIRWRLVPGPAVRRVLRVCASTDLPRAETVRLALVELGVAFEAPAAADSVVVG</sequence>
<keyword evidence="3" id="KW-1185">Reference proteome</keyword>
<protein>
    <submittedName>
        <fullName evidence="2">STAS domain-containing protein</fullName>
    </submittedName>
</protein>
<feature type="domain" description="STAS" evidence="1">
    <location>
        <begin position="36"/>
        <end position="101"/>
    </location>
</feature>
<reference evidence="2" key="2">
    <citation type="journal article" date="2022" name="BMC Genomics">
        <title>Comparative genome analysis of mycobacteria focusing on tRNA and non-coding RNA.</title>
        <authorList>
            <person name="Behra P.R.K."/>
            <person name="Pettersson B.M.F."/>
            <person name="Ramesh M."/>
            <person name="Das S."/>
            <person name="Dasgupta S."/>
            <person name="Kirsebom L.A."/>
        </authorList>
    </citation>
    <scope>NUCLEOTIDE SEQUENCE</scope>
    <source>
        <strain evidence="2">DSM 44838</strain>
    </source>
</reference>
<evidence type="ECO:0000313" key="3">
    <source>
        <dbReference type="Proteomes" id="UP001141629"/>
    </source>
</evidence>
<dbReference type="Proteomes" id="UP001141629">
    <property type="component" value="Unassembled WGS sequence"/>
</dbReference>
<organism evidence="2 3">
    <name type="scientific">Mycobacterium yunnanensis</name>
    <dbReference type="NCBI Taxonomy" id="368477"/>
    <lineage>
        <taxon>Bacteria</taxon>
        <taxon>Bacillati</taxon>
        <taxon>Actinomycetota</taxon>
        <taxon>Actinomycetes</taxon>
        <taxon>Mycobacteriales</taxon>
        <taxon>Mycobacteriaceae</taxon>
        <taxon>Mycobacterium</taxon>
    </lineage>
</organism>
<accession>A0A9X3BZT7</accession>
<dbReference type="EMBL" id="JACKVK010000001">
    <property type="protein sequence ID" value="MCV7419211.1"/>
    <property type="molecule type" value="Genomic_DNA"/>
</dbReference>
<gene>
    <name evidence="2" type="ORF">H7K45_01535</name>
</gene>
<dbReference type="CDD" id="cd07043">
    <property type="entry name" value="STAS_anti-anti-sigma_factors"/>
    <property type="match status" value="1"/>
</dbReference>
<reference evidence="2" key="1">
    <citation type="submission" date="2020-07" db="EMBL/GenBank/DDBJ databases">
        <authorList>
            <person name="Pettersson B.M.F."/>
            <person name="Behra P.R.K."/>
            <person name="Ramesh M."/>
            <person name="Das S."/>
            <person name="Dasgupta S."/>
            <person name="Kirsebom L.A."/>
        </authorList>
    </citation>
    <scope>NUCLEOTIDE SEQUENCE</scope>
    <source>
        <strain evidence="2">DSM 44838</strain>
    </source>
</reference>
<evidence type="ECO:0000259" key="1">
    <source>
        <dbReference type="PROSITE" id="PS50801"/>
    </source>
</evidence>